<comment type="caution">
    <text evidence="2">The sequence shown here is derived from an EMBL/GenBank/DDBJ whole genome shotgun (WGS) entry which is preliminary data.</text>
</comment>
<evidence type="ECO:0000313" key="3">
    <source>
        <dbReference type="Proteomes" id="UP000035489"/>
    </source>
</evidence>
<dbReference type="AlphaFoldDB" id="A0A0H1RBW9"/>
<dbReference type="InterPro" id="IPR000182">
    <property type="entry name" value="GNAT_dom"/>
</dbReference>
<dbReference type="RefSeq" id="WP_047189551.1">
    <property type="nucleotide sequence ID" value="NZ_LCYG01000032.1"/>
</dbReference>
<evidence type="ECO:0000259" key="1">
    <source>
        <dbReference type="PROSITE" id="PS51186"/>
    </source>
</evidence>
<keyword evidence="2" id="KW-0808">Transferase</keyword>
<dbReference type="OrthoDB" id="359414at2"/>
<organism evidence="2 3">
    <name type="scientific">Microvirga vignae</name>
    <dbReference type="NCBI Taxonomy" id="1225564"/>
    <lineage>
        <taxon>Bacteria</taxon>
        <taxon>Pseudomonadati</taxon>
        <taxon>Pseudomonadota</taxon>
        <taxon>Alphaproteobacteria</taxon>
        <taxon>Hyphomicrobiales</taxon>
        <taxon>Methylobacteriaceae</taxon>
        <taxon>Microvirga</taxon>
    </lineage>
</organism>
<proteinExistence type="predicted"/>
<protein>
    <submittedName>
        <fullName evidence="2">GCN5 family acetyltransferase</fullName>
    </submittedName>
</protein>
<dbReference type="Proteomes" id="UP000035489">
    <property type="component" value="Unassembled WGS sequence"/>
</dbReference>
<accession>A0A0H1RBW9</accession>
<dbReference type="PROSITE" id="PS51186">
    <property type="entry name" value="GNAT"/>
    <property type="match status" value="1"/>
</dbReference>
<dbReference type="CDD" id="cd04301">
    <property type="entry name" value="NAT_SF"/>
    <property type="match status" value="1"/>
</dbReference>
<dbReference type="EMBL" id="LCYG01000032">
    <property type="protein sequence ID" value="KLK92730.1"/>
    <property type="molecule type" value="Genomic_DNA"/>
</dbReference>
<feature type="domain" description="N-acetyltransferase" evidence="1">
    <location>
        <begin position="1"/>
        <end position="163"/>
    </location>
</feature>
<dbReference type="InterPro" id="IPR016181">
    <property type="entry name" value="Acyl_CoA_acyltransferase"/>
</dbReference>
<dbReference type="Gene3D" id="3.40.630.30">
    <property type="match status" value="1"/>
</dbReference>
<name>A0A0H1RBW9_9HYPH</name>
<dbReference type="STRING" id="1225564.AA309_13810"/>
<gene>
    <name evidence="2" type="ORF">AA309_13810</name>
</gene>
<reference evidence="2 3" key="1">
    <citation type="submission" date="2015-05" db="EMBL/GenBank/DDBJ databases">
        <title>Draft genome sequence of Microvirga vignae strain BR3299, a novel nitrogen fixing bacteria isolated from Brazil semi-aired region.</title>
        <authorList>
            <person name="Zilli J.E."/>
            <person name="Passos S.R."/>
            <person name="Leite J."/>
            <person name="Baldani J.I."/>
            <person name="Xavier G.R."/>
            <person name="Rumjaneck N.G."/>
            <person name="Simoes-Araujo J.L."/>
        </authorList>
    </citation>
    <scope>NUCLEOTIDE SEQUENCE [LARGE SCALE GENOMIC DNA]</scope>
    <source>
        <strain evidence="2 3">BR3299</strain>
    </source>
</reference>
<dbReference type="SUPFAM" id="SSF55729">
    <property type="entry name" value="Acyl-CoA N-acyltransferases (Nat)"/>
    <property type="match status" value="1"/>
</dbReference>
<dbReference type="Pfam" id="PF00583">
    <property type="entry name" value="Acetyltransf_1"/>
    <property type="match status" value="1"/>
</dbReference>
<sequence>MPWRPMTAQDLAQAQILADTIHVDHPEEAEVFAERLRLYPQGCLALEGDGRLIGYALTHPWHFGKPPALNSLLGEIPHDATTYYVHDVALLPEARGRGYAAQIAEKLACHAKATGFGNLSLVAVNNSQGYWERLGFHTRSVPGLEEKLLSYGPDAVLMVRELAQALS</sequence>
<evidence type="ECO:0000313" key="2">
    <source>
        <dbReference type="EMBL" id="KLK92730.1"/>
    </source>
</evidence>
<keyword evidence="3" id="KW-1185">Reference proteome</keyword>
<dbReference type="GO" id="GO:0016747">
    <property type="term" value="F:acyltransferase activity, transferring groups other than amino-acyl groups"/>
    <property type="evidence" value="ECO:0007669"/>
    <property type="project" value="InterPro"/>
</dbReference>
<dbReference type="PATRIC" id="fig|1225564.3.peg.3619"/>